<gene>
    <name evidence="1" type="ORF">UFOPK4043_00941</name>
</gene>
<dbReference type="AlphaFoldDB" id="A0A6J7Q1V1"/>
<proteinExistence type="predicted"/>
<name>A0A6J7Q1V1_9ZZZZ</name>
<dbReference type="EMBL" id="CAFBPA010000136">
    <property type="protein sequence ID" value="CAB5008612.1"/>
    <property type="molecule type" value="Genomic_DNA"/>
</dbReference>
<sequence>MEVIENILFQSEHAGAMPILTFFATTAQVGYGPDTAGFNPGQNCCGVARCHWDTKAAVAIKHCRFCFIGVIRP</sequence>
<protein>
    <submittedName>
        <fullName evidence="1">Unannotated protein</fullName>
    </submittedName>
</protein>
<organism evidence="1">
    <name type="scientific">freshwater metagenome</name>
    <dbReference type="NCBI Taxonomy" id="449393"/>
    <lineage>
        <taxon>unclassified sequences</taxon>
        <taxon>metagenomes</taxon>
        <taxon>ecological metagenomes</taxon>
    </lineage>
</organism>
<reference evidence="1" key="1">
    <citation type="submission" date="2020-05" db="EMBL/GenBank/DDBJ databases">
        <authorList>
            <person name="Chiriac C."/>
            <person name="Salcher M."/>
            <person name="Ghai R."/>
            <person name="Kavagutti S V."/>
        </authorList>
    </citation>
    <scope>NUCLEOTIDE SEQUENCE</scope>
</reference>
<evidence type="ECO:0000313" key="1">
    <source>
        <dbReference type="EMBL" id="CAB5008612.1"/>
    </source>
</evidence>
<accession>A0A6J7Q1V1</accession>